<dbReference type="HOGENOM" id="CLU_037404_2_1_5"/>
<evidence type="ECO:0000256" key="3">
    <source>
        <dbReference type="ARBA" id="ARBA00022676"/>
    </source>
</evidence>
<dbReference type="InterPro" id="IPR007235">
    <property type="entry name" value="Glyco_trans_28_C"/>
</dbReference>
<evidence type="ECO:0000256" key="7">
    <source>
        <dbReference type="ARBA" id="ARBA00023136"/>
    </source>
</evidence>
<evidence type="ECO:0000256" key="8">
    <source>
        <dbReference type="ARBA" id="ARBA00023306"/>
    </source>
</evidence>
<evidence type="ECO:0000256" key="1">
    <source>
        <dbReference type="ARBA" id="ARBA00022475"/>
    </source>
</evidence>
<dbReference type="GO" id="GO:0008360">
    <property type="term" value="P:regulation of cell shape"/>
    <property type="evidence" value="ECO:0007669"/>
    <property type="project" value="UniProtKB-KW"/>
</dbReference>
<gene>
    <name evidence="10 13" type="primary">murG</name>
    <name evidence="13" type="ORF">RSPPHO_02660</name>
</gene>
<feature type="binding site" evidence="10">
    <location>
        <position position="200"/>
    </location>
    <ligand>
        <name>UDP-N-acetyl-alpha-D-glucosamine</name>
        <dbReference type="ChEBI" id="CHEBI:57705"/>
    </ligand>
</feature>
<dbReference type="STRING" id="1150469.RSPPHO_02660"/>
<keyword evidence="2 10" id="KW-0132">Cell division</keyword>
<keyword evidence="8 10" id="KW-0131">Cell cycle</keyword>
<dbReference type="InterPro" id="IPR004276">
    <property type="entry name" value="GlycoTrans_28_N"/>
</dbReference>
<accession>H6SNF5</accession>
<dbReference type="EMBL" id="HE663493">
    <property type="protein sequence ID" value="CCG09286.1"/>
    <property type="molecule type" value="Genomic_DNA"/>
</dbReference>
<keyword evidence="6 10" id="KW-0573">Peptidoglycan synthesis</keyword>
<dbReference type="GO" id="GO:0051991">
    <property type="term" value="F:UDP-N-acetyl-D-glucosamine:N-acetylmuramoyl-L-alanyl-D-glutamyl-meso-2,6-diaminopimelyl-D-alanyl-D-alanine-diphosphoundecaprenol 4-beta-N-acetylglucosaminlytransferase activity"/>
    <property type="evidence" value="ECO:0007669"/>
    <property type="project" value="RHEA"/>
</dbReference>
<proteinExistence type="inferred from homology"/>
<dbReference type="eggNOG" id="COG0707">
    <property type="taxonomic scope" value="Bacteria"/>
</dbReference>
<dbReference type="GO" id="GO:0009252">
    <property type="term" value="P:peptidoglycan biosynthetic process"/>
    <property type="evidence" value="ECO:0007669"/>
    <property type="project" value="UniProtKB-UniRule"/>
</dbReference>
<dbReference type="Pfam" id="PF03033">
    <property type="entry name" value="Glyco_transf_28"/>
    <property type="match status" value="1"/>
</dbReference>
<comment type="pathway">
    <text evidence="10">Cell wall biogenesis; peptidoglycan biosynthesis.</text>
</comment>
<feature type="domain" description="Glycosyltransferase family 28 N-terminal" evidence="11">
    <location>
        <begin position="14"/>
        <end position="149"/>
    </location>
</feature>
<sequence length="376" mass="39397">MTPARSSSSPPVHVVLAAGGTGGHMFPAEALAEALLRRGCRLTLVTDRRGEAFGGTLGQLETRRIRAGGVAGRGLLGRLSGGINLFLGLIQAHGLLRRLAPDVVVGFGGYASLPPLLAATHLKYPTVVHEQNALAGRANRWLARRVTAFAVAVDQARLPAGVAPVRVGMPVRPAVLALRDVPYAAAEGTAPFVLLVTGGSQGARVFSTLVPEALALLPEAQRRRLKVMQQARAEDLEAARERYAGTGITVELAPFFADLPARLAEAHLVVCRSGASTMGELAVMGRPAILIPYPHAIDDHQSANARGMDEAGGGWLMPQAPLTPHALAERISWLMDHPEVLARAAACAHALGVPDAAERLAELTLATARPSGETVT</sequence>
<dbReference type="PANTHER" id="PTHR21015:SF22">
    <property type="entry name" value="GLYCOSYLTRANSFERASE"/>
    <property type="match status" value="1"/>
</dbReference>
<keyword evidence="14" id="KW-1185">Reference proteome</keyword>
<keyword evidence="4 10" id="KW-0808">Transferase</keyword>
<feature type="domain" description="Glycosyl transferase family 28 C-terminal" evidence="12">
    <location>
        <begin position="193"/>
        <end position="360"/>
    </location>
</feature>
<dbReference type="GO" id="GO:0071555">
    <property type="term" value="P:cell wall organization"/>
    <property type="evidence" value="ECO:0007669"/>
    <property type="project" value="UniProtKB-KW"/>
</dbReference>
<comment type="subcellular location">
    <subcellularLocation>
        <location evidence="10">Cell membrane</location>
        <topology evidence="10">Peripheral membrane protein</topology>
        <orientation evidence="10">Cytoplasmic side</orientation>
    </subcellularLocation>
</comment>
<evidence type="ECO:0000256" key="6">
    <source>
        <dbReference type="ARBA" id="ARBA00022984"/>
    </source>
</evidence>
<evidence type="ECO:0000259" key="12">
    <source>
        <dbReference type="Pfam" id="PF04101"/>
    </source>
</evidence>
<comment type="caution">
    <text evidence="10">Lacks conserved residue(s) required for the propagation of feature annotation.</text>
</comment>
<dbReference type="CDD" id="cd03785">
    <property type="entry name" value="GT28_MurG"/>
    <property type="match status" value="1"/>
</dbReference>
<comment type="catalytic activity">
    <reaction evidence="10">
        <text>di-trans,octa-cis-undecaprenyl diphospho-N-acetyl-alpha-D-muramoyl-L-alanyl-D-glutamyl-meso-2,6-diaminopimeloyl-D-alanyl-D-alanine + UDP-N-acetyl-alpha-D-glucosamine = di-trans,octa-cis-undecaprenyl diphospho-[N-acetyl-alpha-D-glucosaminyl-(1-&gt;4)]-N-acetyl-alpha-D-muramoyl-L-alanyl-D-glutamyl-meso-2,6-diaminopimeloyl-D-alanyl-D-alanine + UDP + H(+)</text>
        <dbReference type="Rhea" id="RHEA:31227"/>
        <dbReference type="ChEBI" id="CHEBI:15378"/>
        <dbReference type="ChEBI" id="CHEBI:57705"/>
        <dbReference type="ChEBI" id="CHEBI:58223"/>
        <dbReference type="ChEBI" id="CHEBI:61387"/>
        <dbReference type="ChEBI" id="CHEBI:61388"/>
        <dbReference type="EC" id="2.4.1.227"/>
    </reaction>
</comment>
<evidence type="ECO:0000256" key="5">
    <source>
        <dbReference type="ARBA" id="ARBA00022960"/>
    </source>
</evidence>
<dbReference type="PATRIC" id="fig|1150469.3.peg.3024"/>
<dbReference type="InterPro" id="IPR006009">
    <property type="entry name" value="GlcNAc_MurG"/>
</dbReference>
<evidence type="ECO:0000313" key="14">
    <source>
        <dbReference type="Proteomes" id="UP000033220"/>
    </source>
</evidence>
<dbReference type="Gene3D" id="3.40.50.2000">
    <property type="entry name" value="Glycogen Phosphorylase B"/>
    <property type="match status" value="2"/>
</dbReference>
<evidence type="ECO:0000256" key="9">
    <source>
        <dbReference type="ARBA" id="ARBA00023316"/>
    </source>
</evidence>
<keyword evidence="3 10" id="KW-0328">Glycosyltransferase</keyword>
<evidence type="ECO:0000256" key="4">
    <source>
        <dbReference type="ARBA" id="ARBA00022679"/>
    </source>
</evidence>
<dbReference type="NCBIfam" id="TIGR01133">
    <property type="entry name" value="murG"/>
    <property type="match status" value="1"/>
</dbReference>
<keyword evidence="7 10" id="KW-0472">Membrane</keyword>
<dbReference type="GO" id="GO:0050511">
    <property type="term" value="F:undecaprenyldiphospho-muramoylpentapeptide beta-N-acetylglucosaminyltransferase activity"/>
    <property type="evidence" value="ECO:0007669"/>
    <property type="project" value="UniProtKB-UniRule"/>
</dbReference>
<evidence type="ECO:0000256" key="10">
    <source>
        <dbReference type="HAMAP-Rule" id="MF_00033"/>
    </source>
</evidence>
<dbReference type="KEGG" id="rpm:RSPPHO_02660"/>
<dbReference type="EC" id="2.4.1.227" evidence="10"/>
<evidence type="ECO:0000313" key="13">
    <source>
        <dbReference type="EMBL" id="CCG09286.1"/>
    </source>
</evidence>
<dbReference type="GO" id="GO:0051301">
    <property type="term" value="P:cell division"/>
    <property type="evidence" value="ECO:0007669"/>
    <property type="project" value="UniProtKB-KW"/>
</dbReference>
<dbReference type="GO" id="GO:0005886">
    <property type="term" value="C:plasma membrane"/>
    <property type="evidence" value="ECO:0007669"/>
    <property type="project" value="UniProtKB-SubCell"/>
</dbReference>
<dbReference type="SUPFAM" id="SSF53756">
    <property type="entry name" value="UDP-Glycosyltransferase/glycogen phosphorylase"/>
    <property type="match status" value="1"/>
</dbReference>
<protein>
    <recommendedName>
        <fullName evidence="10">UDP-N-acetylglucosamine--N-acetylmuramyl-(pentapeptide) pyrophosphoryl-undecaprenol N-acetylglucosamine transferase</fullName>
        <ecNumber evidence="10">2.4.1.227</ecNumber>
    </recommendedName>
    <alternativeName>
        <fullName evidence="10">Undecaprenyl-PP-MurNAc-pentapeptide-UDPGlcNAc GlcNAc transferase</fullName>
    </alternativeName>
</protein>
<comment type="function">
    <text evidence="10">Cell wall formation. Catalyzes the transfer of a GlcNAc subunit on undecaprenyl-pyrophosphoryl-MurNAc-pentapeptide (lipid intermediate I) to form undecaprenyl-pyrophosphoryl-MurNAc-(pentapeptide)GlcNAc (lipid intermediate II).</text>
</comment>
<feature type="binding site" evidence="10">
    <location>
        <position position="172"/>
    </location>
    <ligand>
        <name>UDP-N-acetyl-alpha-D-glucosamine</name>
        <dbReference type="ChEBI" id="CHEBI:57705"/>
    </ligand>
</feature>
<dbReference type="Proteomes" id="UP000033220">
    <property type="component" value="Chromosome DSM 122"/>
</dbReference>
<feature type="binding site" evidence="10">
    <location>
        <position position="132"/>
    </location>
    <ligand>
        <name>UDP-N-acetyl-alpha-D-glucosamine</name>
        <dbReference type="ChEBI" id="CHEBI:57705"/>
    </ligand>
</feature>
<dbReference type="PANTHER" id="PTHR21015">
    <property type="entry name" value="UDP-N-ACETYLGLUCOSAMINE--N-ACETYLMURAMYL-(PENTAPEPTIDE) PYROPHOSPHORYL-UNDECAPRENOL N-ACETYLGLUCOSAMINE TRANSFERASE 1"/>
    <property type="match status" value="1"/>
</dbReference>
<dbReference type="HAMAP" id="MF_00033">
    <property type="entry name" value="MurG"/>
    <property type="match status" value="1"/>
</dbReference>
<keyword evidence="1 10" id="KW-1003">Cell membrane</keyword>
<dbReference type="Pfam" id="PF04101">
    <property type="entry name" value="Glyco_tran_28_C"/>
    <property type="match status" value="1"/>
</dbReference>
<keyword evidence="5 10" id="KW-0133">Cell shape</keyword>
<dbReference type="AlphaFoldDB" id="H6SNF5"/>
<organism evidence="13 14">
    <name type="scientific">Pararhodospirillum photometricum DSM 122</name>
    <dbReference type="NCBI Taxonomy" id="1150469"/>
    <lineage>
        <taxon>Bacteria</taxon>
        <taxon>Pseudomonadati</taxon>
        <taxon>Pseudomonadota</taxon>
        <taxon>Alphaproteobacteria</taxon>
        <taxon>Rhodospirillales</taxon>
        <taxon>Rhodospirillaceae</taxon>
        <taxon>Pararhodospirillum</taxon>
    </lineage>
</organism>
<evidence type="ECO:0000256" key="2">
    <source>
        <dbReference type="ARBA" id="ARBA00022618"/>
    </source>
</evidence>
<feature type="binding site" evidence="10">
    <location>
        <position position="301"/>
    </location>
    <ligand>
        <name>UDP-N-acetyl-alpha-D-glucosamine</name>
        <dbReference type="ChEBI" id="CHEBI:57705"/>
    </ligand>
</feature>
<feature type="binding site" evidence="10">
    <location>
        <begin position="21"/>
        <end position="23"/>
    </location>
    <ligand>
        <name>UDP-N-acetyl-alpha-D-glucosamine</name>
        <dbReference type="ChEBI" id="CHEBI:57705"/>
    </ligand>
</feature>
<evidence type="ECO:0000259" key="11">
    <source>
        <dbReference type="Pfam" id="PF03033"/>
    </source>
</evidence>
<comment type="similarity">
    <text evidence="10">Belongs to the glycosyltransferase 28 family. MurG subfamily.</text>
</comment>
<keyword evidence="9 10" id="KW-0961">Cell wall biogenesis/degradation</keyword>
<dbReference type="GO" id="GO:0005975">
    <property type="term" value="P:carbohydrate metabolic process"/>
    <property type="evidence" value="ECO:0007669"/>
    <property type="project" value="InterPro"/>
</dbReference>
<reference evidence="13 14" key="1">
    <citation type="submission" date="2012-02" db="EMBL/GenBank/DDBJ databases">
        <title>Shotgun genome sequence of Phaeospirillum photometricum DSM 122.</title>
        <authorList>
            <person name="Duquesne K."/>
            <person name="Sturgis J."/>
        </authorList>
    </citation>
    <scope>NUCLEOTIDE SEQUENCE [LARGE SCALE GENOMIC DNA]</scope>
    <source>
        <strain evidence="14">DSM122</strain>
    </source>
</reference>
<dbReference type="UniPathway" id="UPA00219"/>
<name>H6SNF5_PARPM</name>